<dbReference type="EMBL" id="VSRR010000598">
    <property type="protein sequence ID" value="MPC17543.1"/>
    <property type="molecule type" value="Genomic_DNA"/>
</dbReference>
<feature type="region of interest" description="Disordered" evidence="1">
    <location>
        <begin position="1"/>
        <end position="26"/>
    </location>
</feature>
<comment type="caution">
    <text evidence="2">The sequence shown here is derived from an EMBL/GenBank/DDBJ whole genome shotgun (WGS) entry which is preliminary data.</text>
</comment>
<dbReference type="Proteomes" id="UP000324222">
    <property type="component" value="Unassembled WGS sequence"/>
</dbReference>
<gene>
    <name evidence="2" type="ORF">E2C01_010403</name>
</gene>
<keyword evidence="3" id="KW-1185">Reference proteome</keyword>
<organism evidence="2 3">
    <name type="scientific">Portunus trituberculatus</name>
    <name type="common">Swimming crab</name>
    <name type="synonym">Neptunus trituberculatus</name>
    <dbReference type="NCBI Taxonomy" id="210409"/>
    <lineage>
        <taxon>Eukaryota</taxon>
        <taxon>Metazoa</taxon>
        <taxon>Ecdysozoa</taxon>
        <taxon>Arthropoda</taxon>
        <taxon>Crustacea</taxon>
        <taxon>Multicrustacea</taxon>
        <taxon>Malacostraca</taxon>
        <taxon>Eumalacostraca</taxon>
        <taxon>Eucarida</taxon>
        <taxon>Decapoda</taxon>
        <taxon>Pleocyemata</taxon>
        <taxon>Brachyura</taxon>
        <taxon>Eubrachyura</taxon>
        <taxon>Portunoidea</taxon>
        <taxon>Portunidae</taxon>
        <taxon>Portuninae</taxon>
        <taxon>Portunus</taxon>
    </lineage>
</organism>
<evidence type="ECO:0000256" key="1">
    <source>
        <dbReference type="SAM" id="MobiDB-lite"/>
    </source>
</evidence>
<sequence>MALEGATPTRLGPRPRNNARGPSTSTIYLREKARVRQWRMDRLCLRPGGFGSCCDNCTICVPEVKAVVVCNLRRPPPPRW</sequence>
<dbReference type="AlphaFoldDB" id="A0A5B7D8J1"/>
<protein>
    <submittedName>
        <fullName evidence="2">Uncharacterized protein</fullName>
    </submittedName>
</protein>
<name>A0A5B7D8J1_PORTR</name>
<reference evidence="2 3" key="1">
    <citation type="submission" date="2019-05" db="EMBL/GenBank/DDBJ databases">
        <title>Another draft genome of Portunus trituberculatus and its Hox gene families provides insights of decapod evolution.</title>
        <authorList>
            <person name="Jeong J.-H."/>
            <person name="Song I."/>
            <person name="Kim S."/>
            <person name="Choi T."/>
            <person name="Kim D."/>
            <person name="Ryu S."/>
            <person name="Kim W."/>
        </authorList>
    </citation>
    <scope>NUCLEOTIDE SEQUENCE [LARGE SCALE GENOMIC DNA]</scope>
    <source>
        <tissue evidence="2">Muscle</tissue>
    </source>
</reference>
<proteinExistence type="predicted"/>
<evidence type="ECO:0000313" key="3">
    <source>
        <dbReference type="Proteomes" id="UP000324222"/>
    </source>
</evidence>
<accession>A0A5B7D8J1</accession>
<evidence type="ECO:0000313" key="2">
    <source>
        <dbReference type="EMBL" id="MPC17543.1"/>
    </source>
</evidence>